<name>A0A2W7FTX0_9BACT</name>
<evidence type="ECO:0000256" key="1">
    <source>
        <dbReference type="SAM" id="Phobius"/>
    </source>
</evidence>
<feature type="transmembrane region" description="Helical" evidence="1">
    <location>
        <begin position="46"/>
        <end position="65"/>
    </location>
</feature>
<feature type="transmembrane region" description="Helical" evidence="1">
    <location>
        <begin position="20"/>
        <end position="40"/>
    </location>
</feature>
<sequence length="185" mass="21471">MLQNKKLSDIKLQIFKSISLFDMLILIFTSALAFVCGFFISKSLPLIAKIGITIAIFVSTAWIVLPNKKHNCKYYVFIVRWIKYYLKPRKYFSSNTKSLVQFKDIVNDNIVEIDSANYFSVFAFKGYDVYSNDLDDKMAYYQTVINVLNNIDFPISFVKIPKSSNLEANYDFIKKAIEKDTQIDL</sequence>
<evidence type="ECO:0000313" key="2">
    <source>
        <dbReference type="EMBL" id="PZV97711.1"/>
    </source>
</evidence>
<evidence type="ECO:0000313" key="3">
    <source>
        <dbReference type="Proteomes" id="UP000249646"/>
    </source>
</evidence>
<dbReference type="AlphaFoldDB" id="A0A2W7FTX0"/>
<comment type="caution">
    <text evidence="2">The sequence shown here is derived from an EMBL/GenBank/DDBJ whole genome shotgun (WGS) entry which is preliminary data.</text>
</comment>
<keyword evidence="1" id="KW-0812">Transmembrane</keyword>
<protein>
    <submittedName>
        <fullName evidence="2">Uncharacterized protein</fullName>
    </submittedName>
</protein>
<organism evidence="2 3">
    <name type="scientific">Metamycoplasma auris</name>
    <dbReference type="NCBI Taxonomy" id="51363"/>
    <lineage>
        <taxon>Bacteria</taxon>
        <taxon>Bacillati</taxon>
        <taxon>Mycoplasmatota</taxon>
        <taxon>Mycoplasmoidales</taxon>
        <taxon>Metamycoplasmataceae</taxon>
        <taxon>Metamycoplasma</taxon>
    </lineage>
</organism>
<accession>A0A2W7FTX0</accession>
<keyword evidence="1" id="KW-1133">Transmembrane helix</keyword>
<feature type="non-terminal residue" evidence="2">
    <location>
        <position position="185"/>
    </location>
</feature>
<proteinExistence type="predicted"/>
<keyword evidence="3" id="KW-1185">Reference proteome</keyword>
<keyword evidence="1" id="KW-0472">Membrane</keyword>
<dbReference type="Proteomes" id="UP000249646">
    <property type="component" value="Unassembled WGS sequence"/>
</dbReference>
<reference evidence="2 3" key="1">
    <citation type="submission" date="2018-06" db="EMBL/GenBank/DDBJ databases">
        <title>Genomic Encyclopedia of Archaeal and Bacterial Type Strains, Phase II (KMG-II): from individual species to whole genera.</title>
        <authorList>
            <person name="Goeker M."/>
        </authorList>
    </citation>
    <scope>NUCLEOTIDE SEQUENCE [LARGE SCALE GENOMIC DNA]</scope>
    <source>
        <strain evidence="2 3">ATCC 51348</strain>
    </source>
</reference>
<dbReference type="EMBL" id="QKUB01000034">
    <property type="protein sequence ID" value="PZV97711.1"/>
    <property type="molecule type" value="Genomic_DNA"/>
</dbReference>
<gene>
    <name evidence="2" type="ORF">BCF89_1351</name>
</gene>